<dbReference type="Proteomes" id="UP000023758">
    <property type="component" value="Unassembled WGS sequence"/>
</dbReference>
<reference evidence="2" key="1">
    <citation type="submission" date="2014-02" db="EMBL/GenBank/DDBJ databases">
        <title>The Genome Sequence of Trichophyton rubrum (morphotype fischeri) CBS 288.86.</title>
        <authorList>
            <consortium name="The Broad Institute Genomics Platform"/>
            <person name="Cuomo C.A."/>
            <person name="White T.C."/>
            <person name="Graser Y."/>
            <person name="Martinez-Rossi N."/>
            <person name="Heitman J."/>
            <person name="Young S.K."/>
            <person name="Zeng Q."/>
            <person name="Gargeya S."/>
            <person name="Abouelleil A."/>
            <person name="Alvarado L."/>
            <person name="Chapman S.B."/>
            <person name="Gainer-Dewar J."/>
            <person name="Goldberg J."/>
            <person name="Griggs A."/>
            <person name="Gujja S."/>
            <person name="Hansen M."/>
            <person name="Howarth C."/>
            <person name="Imamovic A."/>
            <person name="Larimer J."/>
            <person name="Martinez D."/>
            <person name="Murphy C."/>
            <person name="Pearson M.D."/>
            <person name="Persinoti G."/>
            <person name="Poon T."/>
            <person name="Priest M."/>
            <person name="Roberts A.D."/>
            <person name="Saif S."/>
            <person name="Shea T.D."/>
            <person name="Sykes S.N."/>
            <person name="Wortman J."/>
            <person name="Nusbaum C."/>
            <person name="Birren B."/>
        </authorList>
    </citation>
    <scope>NUCLEOTIDE SEQUENCE [LARGE SCALE GENOMIC DNA]</scope>
    <source>
        <strain evidence="2">CBS 288.86</strain>
    </source>
</reference>
<proteinExistence type="predicted"/>
<feature type="transmembrane region" description="Helical" evidence="1">
    <location>
        <begin position="20"/>
        <end position="41"/>
    </location>
</feature>
<dbReference type="AlphaFoldDB" id="A0A022W7T4"/>
<keyword evidence="1" id="KW-0472">Membrane</keyword>
<dbReference type="EMBL" id="KK207790">
    <property type="protein sequence ID" value="EZF54427.1"/>
    <property type="molecule type" value="Genomic_DNA"/>
</dbReference>
<organism evidence="2">
    <name type="scientific">Trichophyton rubrum CBS 288.86</name>
    <dbReference type="NCBI Taxonomy" id="1215330"/>
    <lineage>
        <taxon>Eukaryota</taxon>
        <taxon>Fungi</taxon>
        <taxon>Dikarya</taxon>
        <taxon>Ascomycota</taxon>
        <taxon>Pezizomycotina</taxon>
        <taxon>Eurotiomycetes</taxon>
        <taxon>Eurotiomycetidae</taxon>
        <taxon>Onygenales</taxon>
        <taxon>Arthrodermataceae</taxon>
        <taxon>Trichophyton</taxon>
    </lineage>
</organism>
<sequence length="122" mass="13807">MANKDWPSKEIAMFVPTVWFAPFIPVQVPLSSTYFVVALLVKQSGEVPLSKIRSREAIVAPAVSKATCLSEHSRKCYRISCYKLTQPVMHERIGPTTPVWLEIHVTWSKFLSFPFLSLAPDE</sequence>
<keyword evidence="1" id="KW-1133">Transmembrane helix</keyword>
<evidence type="ECO:0000256" key="1">
    <source>
        <dbReference type="SAM" id="Phobius"/>
    </source>
</evidence>
<accession>A0A022W7T4</accession>
<gene>
    <name evidence="2" type="ORF">H103_02870</name>
</gene>
<evidence type="ECO:0000313" key="2">
    <source>
        <dbReference type="EMBL" id="EZF54427.1"/>
    </source>
</evidence>
<dbReference type="HOGENOM" id="CLU_2028386_0_0_1"/>
<keyword evidence="1" id="KW-0812">Transmembrane</keyword>
<protein>
    <submittedName>
        <fullName evidence="2">Uncharacterized protein</fullName>
    </submittedName>
</protein>
<name>A0A022W7T4_TRIRU</name>